<dbReference type="EMBL" id="JARTLI010000047">
    <property type="protein sequence ID" value="MED5053462.1"/>
    <property type="molecule type" value="Genomic_DNA"/>
</dbReference>
<comment type="caution">
    <text evidence="2">The sequence shown here is derived from an EMBL/GenBank/DDBJ whole genome shotgun (WGS) entry which is preliminary data.</text>
</comment>
<sequence>MDEKLAAKLLDDLRDRNISELLVKKEDFLLFRKILVNRSDFKHFRGIAQHGGDVIYHYLEHPRS</sequence>
<evidence type="ECO:0000313" key="2">
    <source>
        <dbReference type="EMBL" id="MED5053462.1"/>
    </source>
</evidence>
<evidence type="ECO:0008006" key="5">
    <source>
        <dbReference type="Google" id="ProtNLM"/>
    </source>
</evidence>
<proteinExistence type="predicted"/>
<evidence type="ECO:0000313" key="4">
    <source>
        <dbReference type="Proteomes" id="UP001339962"/>
    </source>
</evidence>
<dbReference type="Proteomes" id="UP001213979">
    <property type="component" value="Unassembled WGS sequence"/>
</dbReference>
<dbReference type="RefSeq" id="WP_044746695.1">
    <property type="nucleotide sequence ID" value="NZ_JACIDF010000001.1"/>
</dbReference>
<keyword evidence="3" id="KW-1185">Reference proteome</keyword>
<evidence type="ECO:0000313" key="3">
    <source>
        <dbReference type="Proteomes" id="UP001213979"/>
    </source>
</evidence>
<gene>
    <name evidence="2" type="ORF">P9850_16845</name>
    <name evidence="1" type="ORF">PNH38_10755</name>
</gene>
<dbReference type="Proteomes" id="UP001339962">
    <property type="component" value="Unassembled WGS sequence"/>
</dbReference>
<organism evidence="2 4">
    <name type="scientific">Anoxybacteroides rupiense</name>
    <dbReference type="NCBI Taxonomy" id="311460"/>
    <lineage>
        <taxon>Bacteria</taxon>
        <taxon>Bacillati</taxon>
        <taxon>Bacillota</taxon>
        <taxon>Bacilli</taxon>
        <taxon>Bacillales</taxon>
        <taxon>Anoxybacillaceae</taxon>
        <taxon>Anoxybacteroides</taxon>
    </lineage>
</organism>
<name>A0ABD5IZQ1_9BACL</name>
<protein>
    <recommendedName>
        <fullName evidence="5">Abortive phage infection protein</fullName>
    </recommendedName>
</protein>
<reference evidence="2 4" key="2">
    <citation type="submission" date="2023-03" db="EMBL/GenBank/DDBJ databases">
        <title>Bacillus Genome Sequencing.</title>
        <authorList>
            <person name="Dunlap C."/>
        </authorList>
    </citation>
    <scope>NUCLEOTIDE SEQUENCE [LARGE SCALE GENOMIC DNA]</scope>
    <source>
        <strain evidence="2 4">NRS-38</strain>
    </source>
</reference>
<reference evidence="1 3" key="1">
    <citation type="submission" date="2023-01" db="EMBL/GenBank/DDBJ databases">
        <title>Genome-based reclassification of Anoxybacillus geothermalis as a later heterotypic synonym of Anoxybacillus rupiensis.</title>
        <authorList>
            <person name="Inan Bektas K."/>
            <person name="Canakci S."/>
            <person name="Belduz A.A."/>
            <person name="Guler H.H."/>
        </authorList>
    </citation>
    <scope>NUCLEOTIDE SEQUENCE [LARGE SCALE GENOMIC DNA]</scope>
    <source>
        <strain evidence="1 3">DSM 17127</strain>
    </source>
</reference>
<dbReference type="EMBL" id="JAQOTG010000009">
    <property type="protein sequence ID" value="MDE8564356.1"/>
    <property type="molecule type" value="Genomic_DNA"/>
</dbReference>
<accession>A0ABD5IZQ1</accession>
<evidence type="ECO:0000313" key="1">
    <source>
        <dbReference type="EMBL" id="MDE8564356.1"/>
    </source>
</evidence>
<dbReference type="AlphaFoldDB" id="A0ABD5IZQ1"/>